<organism evidence="1 2">
    <name type="scientific">Elysia crispata</name>
    <name type="common">lettuce slug</name>
    <dbReference type="NCBI Taxonomy" id="231223"/>
    <lineage>
        <taxon>Eukaryota</taxon>
        <taxon>Metazoa</taxon>
        <taxon>Spiralia</taxon>
        <taxon>Lophotrochozoa</taxon>
        <taxon>Mollusca</taxon>
        <taxon>Gastropoda</taxon>
        <taxon>Heterobranchia</taxon>
        <taxon>Euthyneura</taxon>
        <taxon>Panpulmonata</taxon>
        <taxon>Sacoglossa</taxon>
        <taxon>Placobranchoidea</taxon>
        <taxon>Plakobranchidae</taxon>
        <taxon>Elysia</taxon>
    </lineage>
</organism>
<keyword evidence="2" id="KW-1185">Reference proteome</keyword>
<evidence type="ECO:0000313" key="1">
    <source>
        <dbReference type="EMBL" id="KAK3801373.1"/>
    </source>
</evidence>
<reference evidence="1" key="1">
    <citation type="journal article" date="2023" name="G3 (Bethesda)">
        <title>A reference genome for the long-term kleptoplast-retaining sea slug Elysia crispata morphotype clarki.</title>
        <authorList>
            <person name="Eastman K.E."/>
            <person name="Pendleton A.L."/>
            <person name="Shaikh M.A."/>
            <person name="Suttiyut T."/>
            <person name="Ogas R."/>
            <person name="Tomko P."/>
            <person name="Gavelis G."/>
            <person name="Widhalm J.R."/>
            <person name="Wisecaver J.H."/>
        </authorList>
    </citation>
    <scope>NUCLEOTIDE SEQUENCE</scope>
    <source>
        <strain evidence="1">ECLA1</strain>
    </source>
</reference>
<evidence type="ECO:0000313" key="2">
    <source>
        <dbReference type="Proteomes" id="UP001283361"/>
    </source>
</evidence>
<accession>A0AAE1ECW7</accession>
<dbReference type="AlphaFoldDB" id="A0AAE1ECW7"/>
<proteinExistence type="predicted"/>
<sequence>MEREGVNLSTLDNERKLIPSFVSYVEQGAKRNNTIDLRSAWLSRSEISGVAVARQGEAREPGLGKFWSCSYHGNPGMDALFFVCDSLPLWSYLSCRGRDHFPVLKQDRFELMLGLRDHRVHCTNVISVCGVTSTRYIIEVASFLSMGEARGLQYSPNQGIVVEQASSLGIHTPYTFQSPKSQRALFGFPLCYRFTLPVSSPTREIYNHVESNT</sequence>
<gene>
    <name evidence="1" type="ORF">RRG08_059075</name>
</gene>
<name>A0AAE1ECW7_9GAST</name>
<comment type="caution">
    <text evidence="1">The sequence shown here is derived from an EMBL/GenBank/DDBJ whole genome shotgun (WGS) entry which is preliminary data.</text>
</comment>
<dbReference type="Proteomes" id="UP001283361">
    <property type="component" value="Unassembled WGS sequence"/>
</dbReference>
<dbReference type="EMBL" id="JAWDGP010000325">
    <property type="protein sequence ID" value="KAK3801373.1"/>
    <property type="molecule type" value="Genomic_DNA"/>
</dbReference>
<protein>
    <submittedName>
        <fullName evidence="1">Uncharacterized protein</fullName>
    </submittedName>
</protein>